<evidence type="ECO:0000313" key="1">
    <source>
        <dbReference type="EMBL" id="MBJ2175855.1"/>
    </source>
</evidence>
<keyword evidence="2" id="KW-1185">Reference proteome</keyword>
<protein>
    <submittedName>
        <fullName evidence="1">Uncharacterized protein</fullName>
    </submittedName>
</protein>
<dbReference type="Proteomes" id="UP000623301">
    <property type="component" value="Unassembled WGS sequence"/>
</dbReference>
<accession>A0ABS0WV94</accession>
<gene>
    <name evidence="1" type="ORF">JBL43_16495</name>
</gene>
<dbReference type="EMBL" id="JAEHFJ010000009">
    <property type="protein sequence ID" value="MBJ2175855.1"/>
    <property type="molecule type" value="Genomic_DNA"/>
</dbReference>
<dbReference type="RefSeq" id="WP_198842502.1">
    <property type="nucleotide sequence ID" value="NZ_JAEHFJ010000009.1"/>
</dbReference>
<organism evidence="1 2">
    <name type="scientific">Aureibaculum flavum</name>
    <dbReference type="NCBI Taxonomy" id="2795986"/>
    <lineage>
        <taxon>Bacteria</taxon>
        <taxon>Pseudomonadati</taxon>
        <taxon>Bacteroidota</taxon>
        <taxon>Flavobacteriia</taxon>
        <taxon>Flavobacteriales</taxon>
        <taxon>Flavobacteriaceae</taxon>
        <taxon>Aureibaculum</taxon>
    </lineage>
</organism>
<proteinExistence type="predicted"/>
<name>A0ABS0WV94_9FLAO</name>
<evidence type="ECO:0000313" key="2">
    <source>
        <dbReference type="Proteomes" id="UP000623301"/>
    </source>
</evidence>
<reference evidence="1 2" key="1">
    <citation type="submission" date="2020-12" db="EMBL/GenBank/DDBJ databases">
        <title>Aureibaculum luteum sp. nov. and Aureibaculum flavum sp. nov., novel members of the family Flavobacteriaceae isolated from Antarctic intertidal sediments.</title>
        <authorList>
            <person name="He X."/>
            <person name="Zhang X."/>
        </authorList>
    </citation>
    <scope>NUCLEOTIDE SEQUENCE [LARGE SCALE GENOMIC DNA]</scope>
    <source>
        <strain evidence="1 2">A20</strain>
    </source>
</reference>
<sequence length="377" mass="44327">MKYFKNHLSTETYCFIIKTSLFLNILLAPYFCLAQEKSHEHHTGTPPKHEETAMDASKIKTEIVDSTFVIAENPQKSYRGIYKENKPYNGYFKSKNSDASLVDFYKNGIKTIQYSYDLLKNFQDLQNNINQESDKEVLDIKTTFKNRKIVNGELKEKYKNIYISRKFTNGKLLAVDTDILSMRDIKRLHIKIANEKLIFSYITDSISKVEVTRNNNETIINLIAHDTNLASYYFSNYNLKKLKPNSILKFFQINQQTYCLAMDKEKQCLNYNDNMSIIGNFMFYSSTFVSKNNTIELLNQFLENLKYPFKVTQDEPFLTGQLTTNKKGTIEKGIYWDKDINNKERYRVYKNNAVVKEEKNSIEDFQTTFEVFLKNQK</sequence>
<comment type="caution">
    <text evidence="1">The sequence shown here is derived from an EMBL/GenBank/DDBJ whole genome shotgun (WGS) entry which is preliminary data.</text>
</comment>